<feature type="domain" description="Protein kinase" evidence="14">
    <location>
        <begin position="452"/>
        <end position="726"/>
    </location>
</feature>
<dbReference type="SMART" id="SM00181">
    <property type="entry name" value="EGF"/>
    <property type="match status" value="2"/>
</dbReference>
<proteinExistence type="predicted"/>
<keyword evidence="4" id="KW-0812">Transmembrane</keyword>
<dbReference type="InterPro" id="IPR045274">
    <property type="entry name" value="WAK-like"/>
</dbReference>
<dbReference type="Gene3D" id="1.10.510.10">
    <property type="entry name" value="Transferase(Phosphotransferase) domain 1"/>
    <property type="match status" value="1"/>
</dbReference>
<dbReference type="InterPro" id="IPR001245">
    <property type="entry name" value="Ser-Thr/Tyr_kinase_cat_dom"/>
</dbReference>
<dbReference type="OrthoDB" id="606002at2759"/>
<keyword evidence="8 13" id="KW-0067">ATP-binding</keyword>
<organism evidence="15 16">
    <name type="scientific">Digitaria exilis</name>
    <dbReference type="NCBI Taxonomy" id="1010633"/>
    <lineage>
        <taxon>Eukaryota</taxon>
        <taxon>Viridiplantae</taxon>
        <taxon>Streptophyta</taxon>
        <taxon>Embryophyta</taxon>
        <taxon>Tracheophyta</taxon>
        <taxon>Spermatophyta</taxon>
        <taxon>Magnoliopsida</taxon>
        <taxon>Liliopsida</taxon>
        <taxon>Poales</taxon>
        <taxon>Poaceae</taxon>
        <taxon>PACMAD clade</taxon>
        <taxon>Panicoideae</taxon>
        <taxon>Panicodae</taxon>
        <taxon>Paniceae</taxon>
        <taxon>Anthephorinae</taxon>
        <taxon>Digitaria</taxon>
    </lineage>
</organism>
<dbReference type="Pfam" id="PF13947">
    <property type="entry name" value="GUB_WAK_bind"/>
    <property type="match status" value="1"/>
</dbReference>
<dbReference type="PANTHER" id="PTHR27005:SF204">
    <property type="entry name" value="CALCIUM BINDING EGF DOMAIN CONTAINING PROTEIN, EXPRESSED"/>
    <property type="match status" value="1"/>
</dbReference>
<keyword evidence="16" id="KW-1185">Reference proteome</keyword>
<dbReference type="InterPro" id="IPR017441">
    <property type="entry name" value="Protein_kinase_ATP_BS"/>
</dbReference>
<evidence type="ECO:0000256" key="1">
    <source>
        <dbReference type="ARBA" id="ARBA00004479"/>
    </source>
</evidence>
<dbReference type="CDD" id="cd14066">
    <property type="entry name" value="STKc_IRAK"/>
    <property type="match status" value="1"/>
</dbReference>
<dbReference type="Gene3D" id="3.30.200.20">
    <property type="entry name" value="Phosphorylase Kinase, domain 1"/>
    <property type="match status" value="1"/>
</dbReference>
<keyword evidence="5" id="KW-0732">Signal</keyword>
<dbReference type="Proteomes" id="UP000636709">
    <property type="component" value="Unassembled WGS sequence"/>
</dbReference>
<evidence type="ECO:0000256" key="4">
    <source>
        <dbReference type="ARBA" id="ARBA00022692"/>
    </source>
</evidence>
<keyword evidence="3" id="KW-0808">Transferase</keyword>
<evidence type="ECO:0000256" key="11">
    <source>
        <dbReference type="ARBA" id="ARBA00023157"/>
    </source>
</evidence>
<evidence type="ECO:0000256" key="7">
    <source>
        <dbReference type="ARBA" id="ARBA00022777"/>
    </source>
</evidence>
<accession>A0A835EQ02</accession>
<keyword evidence="9" id="KW-1133">Transmembrane helix</keyword>
<dbReference type="InterPro" id="IPR000719">
    <property type="entry name" value="Prot_kinase_dom"/>
</dbReference>
<evidence type="ECO:0000256" key="10">
    <source>
        <dbReference type="ARBA" id="ARBA00023136"/>
    </source>
</evidence>
<keyword evidence="6 13" id="KW-0547">Nucleotide-binding</keyword>
<sequence>MLVASGARPPSAASLAHCPTTCGDVSIWYPFGIGPGCFRQGFEVTCNRSTKPWKLFLGDTSTQVMVIYPSGTVIASVVYTIPMSPGVGTYNLSWQSPGRNLNIESYNYFAFLGCGIGVYLFHPDTGDLVGHCTIKCSSMAAMLIATEGGSCNGMGCCTVTFPVPFRGFRVTIIKNNDTIPQPFSDVTVKAFLSFRPYKFSIMDLLSDKINASAIGSLSAYLSTVIADEPNCKRAQFDNKTQYACSNSNCMDVQNGGYSCACSGNFDGGNPYLLDDCKQGCFAKTRFQLNCASNRTLIARPPAKYEVTNISLDEGLLYVNKLPESEDANTNYLSIYYGGSDYFGQQLIYGLEKSDLSEEYGAWSWSVTNLTCESAKHNSNYACLSTNSECLGVTHGTAYIGYRCKCSPGFEGNPYVQNGCTVRRQCTSSKRKNILLGTAVGIGSELAKATSNFDSTRIIGHGGHGTVYKGILSDRRVVAIKRSKIEEQSEIDQFVNEVANLSQIIHRNVVKLFGCCLESEVPLLVYEFISNGTLHEHLHGNLNAKCLLTWEDRIKIAQEAAGALAYLHSSAAMPIFHRDVKSTNILLDDAFTTKVSDFGASRSVSIDQTHVVTAVQGTFGYLDPEYYYTGQLTEKSDVYSFGVILVELLTRKKPILLNCFGEKQNLCHYFLQALRDKTSMDMVDSQVAEEASQGEIDEIALIAEMCLRSKGENRPKMKEVELKLQLLRAKMSRTCKEELQRDRETKQSTSLTVNKRAEIGLVANP</sequence>
<dbReference type="FunFam" id="3.30.200.20:FF:000043">
    <property type="entry name" value="Wall-associated receptor kinase 2"/>
    <property type="match status" value="1"/>
</dbReference>
<comment type="caution">
    <text evidence="15">The sequence shown here is derived from an EMBL/GenBank/DDBJ whole genome shotgun (WGS) entry which is preliminary data.</text>
</comment>
<dbReference type="SMART" id="SM00220">
    <property type="entry name" value="S_TKc"/>
    <property type="match status" value="1"/>
</dbReference>
<keyword evidence="12" id="KW-0325">Glycoprotein</keyword>
<evidence type="ECO:0000313" key="16">
    <source>
        <dbReference type="Proteomes" id="UP000636709"/>
    </source>
</evidence>
<evidence type="ECO:0000256" key="3">
    <source>
        <dbReference type="ARBA" id="ARBA00022679"/>
    </source>
</evidence>
<dbReference type="InterPro" id="IPR008271">
    <property type="entry name" value="Ser/Thr_kinase_AS"/>
</dbReference>
<evidence type="ECO:0000256" key="9">
    <source>
        <dbReference type="ARBA" id="ARBA00022989"/>
    </source>
</evidence>
<dbReference type="EMBL" id="JACEFO010001862">
    <property type="protein sequence ID" value="KAF8698795.1"/>
    <property type="molecule type" value="Genomic_DNA"/>
</dbReference>
<dbReference type="PANTHER" id="PTHR27005">
    <property type="entry name" value="WALL-ASSOCIATED RECEPTOR KINASE-LIKE 21"/>
    <property type="match status" value="1"/>
</dbReference>
<evidence type="ECO:0000256" key="13">
    <source>
        <dbReference type="PROSITE-ProRule" id="PRU10141"/>
    </source>
</evidence>
<evidence type="ECO:0000313" key="15">
    <source>
        <dbReference type="EMBL" id="KAF8698795.1"/>
    </source>
</evidence>
<evidence type="ECO:0000256" key="2">
    <source>
        <dbReference type="ARBA" id="ARBA00022527"/>
    </source>
</evidence>
<dbReference type="FunFam" id="1.10.510.10:FF:000084">
    <property type="entry name" value="Wall-associated receptor kinase 2"/>
    <property type="match status" value="1"/>
</dbReference>
<dbReference type="GO" id="GO:0030247">
    <property type="term" value="F:polysaccharide binding"/>
    <property type="evidence" value="ECO:0007669"/>
    <property type="project" value="InterPro"/>
</dbReference>
<evidence type="ECO:0000256" key="8">
    <source>
        <dbReference type="ARBA" id="ARBA00022840"/>
    </source>
</evidence>
<gene>
    <name evidence="15" type="ORF">HU200_035053</name>
</gene>
<dbReference type="GO" id="GO:0007166">
    <property type="term" value="P:cell surface receptor signaling pathway"/>
    <property type="evidence" value="ECO:0007669"/>
    <property type="project" value="InterPro"/>
</dbReference>
<evidence type="ECO:0000259" key="14">
    <source>
        <dbReference type="PROSITE" id="PS50011"/>
    </source>
</evidence>
<dbReference type="AlphaFoldDB" id="A0A835EQ02"/>
<keyword evidence="11" id="KW-1015">Disulfide bond</keyword>
<evidence type="ECO:0000256" key="6">
    <source>
        <dbReference type="ARBA" id="ARBA00022741"/>
    </source>
</evidence>
<dbReference type="PROSITE" id="PS00107">
    <property type="entry name" value="PROTEIN_KINASE_ATP"/>
    <property type="match status" value="1"/>
</dbReference>
<keyword evidence="10" id="KW-0472">Membrane</keyword>
<dbReference type="PROSITE" id="PS50011">
    <property type="entry name" value="PROTEIN_KINASE_DOM"/>
    <property type="match status" value="1"/>
</dbReference>
<keyword evidence="7" id="KW-0418">Kinase</keyword>
<keyword evidence="2" id="KW-0723">Serine/threonine-protein kinase</keyword>
<feature type="binding site" evidence="13">
    <location>
        <position position="480"/>
    </location>
    <ligand>
        <name>ATP</name>
        <dbReference type="ChEBI" id="CHEBI:30616"/>
    </ligand>
</feature>
<dbReference type="InterPro" id="IPR025287">
    <property type="entry name" value="WAK_GUB"/>
</dbReference>
<dbReference type="GO" id="GO:0004674">
    <property type="term" value="F:protein serine/threonine kinase activity"/>
    <property type="evidence" value="ECO:0007669"/>
    <property type="project" value="UniProtKB-KW"/>
</dbReference>
<reference evidence="15" key="1">
    <citation type="submission" date="2020-07" db="EMBL/GenBank/DDBJ databases">
        <title>Genome sequence and genetic diversity analysis of an under-domesticated orphan crop, white fonio (Digitaria exilis).</title>
        <authorList>
            <person name="Bennetzen J.L."/>
            <person name="Chen S."/>
            <person name="Ma X."/>
            <person name="Wang X."/>
            <person name="Yssel A.E.J."/>
            <person name="Chaluvadi S.R."/>
            <person name="Johnson M."/>
            <person name="Gangashetty P."/>
            <person name="Hamidou F."/>
            <person name="Sanogo M.D."/>
            <person name="Zwaenepoel A."/>
            <person name="Wallace J."/>
            <person name="Van De Peer Y."/>
            <person name="Van Deynze A."/>
        </authorList>
    </citation>
    <scope>NUCLEOTIDE SEQUENCE</scope>
    <source>
        <tissue evidence="15">Leaves</tissue>
    </source>
</reference>
<evidence type="ECO:0000256" key="5">
    <source>
        <dbReference type="ARBA" id="ARBA00022729"/>
    </source>
</evidence>
<evidence type="ECO:0000256" key="12">
    <source>
        <dbReference type="ARBA" id="ARBA00023180"/>
    </source>
</evidence>
<dbReference type="GO" id="GO:0005886">
    <property type="term" value="C:plasma membrane"/>
    <property type="evidence" value="ECO:0007669"/>
    <property type="project" value="TreeGrafter"/>
</dbReference>
<dbReference type="PROSITE" id="PS00108">
    <property type="entry name" value="PROTEIN_KINASE_ST"/>
    <property type="match status" value="1"/>
</dbReference>
<dbReference type="InterPro" id="IPR011009">
    <property type="entry name" value="Kinase-like_dom_sf"/>
</dbReference>
<dbReference type="SUPFAM" id="SSF56112">
    <property type="entry name" value="Protein kinase-like (PK-like)"/>
    <property type="match status" value="1"/>
</dbReference>
<dbReference type="Pfam" id="PF07714">
    <property type="entry name" value="PK_Tyr_Ser-Thr"/>
    <property type="match status" value="1"/>
</dbReference>
<dbReference type="GO" id="GO:0005524">
    <property type="term" value="F:ATP binding"/>
    <property type="evidence" value="ECO:0007669"/>
    <property type="project" value="UniProtKB-UniRule"/>
</dbReference>
<comment type="subcellular location">
    <subcellularLocation>
        <location evidence="1">Membrane</location>
        <topology evidence="1">Single-pass type I membrane protein</topology>
    </subcellularLocation>
</comment>
<name>A0A835EQ02_9POAL</name>
<dbReference type="InterPro" id="IPR000742">
    <property type="entry name" value="EGF"/>
</dbReference>
<protein>
    <recommendedName>
        <fullName evidence="14">Protein kinase domain-containing protein</fullName>
    </recommendedName>
</protein>